<evidence type="ECO:0000259" key="1">
    <source>
        <dbReference type="Pfam" id="PF01471"/>
    </source>
</evidence>
<dbReference type="InterPro" id="IPR002477">
    <property type="entry name" value="Peptidoglycan-bd-like"/>
</dbReference>
<dbReference type="SUPFAM" id="SSF47090">
    <property type="entry name" value="PGBD-like"/>
    <property type="match status" value="1"/>
</dbReference>
<dbReference type="Pfam" id="PF01471">
    <property type="entry name" value="PG_binding_1"/>
    <property type="match status" value="1"/>
</dbReference>
<evidence type="ECO:0000313" key="2">
    <source>
        <dbReference type="EMBL" id="CAA9335309.1"/>
    </source>
</evidence>
<reference evidence="2" key="1">
    <citation type="submission" date="2020-02" db="EMBL/GenBank/DDBJ databases">
        <authorList>
            <person name="Meier V. D."/>
        </authorList>
    </citation>
    <scope>NUCLEOTIDE SEQUENCE</scope>
    <source>
        <strain evidence="2">AVDCRST_MAG89</strain>
    </source>
</reference>
<dbReference type="Gene3D" id="3.10.350.10">
    <property type="entry name" value="LysM domain"/>
    <property type="match status" value="1"/>
</dbReference>
<feature type="domain" description="Peptidoglycan binding-like" evidence="1">
    <location>
        <begin position="157"/>
        <end position="211"/>
    </location>
</feature>
<proteinExistence type="predicted"/>
<dbReference type="EMBL" id="CADCTV010000498">
    <property type="protein sequence ID" value="CAA9335309.1"/>
    <property type="molecule type" value="Genomic_DNA"/>
</dbReference>
<name>A0A6J4LM03_9BACT</name>
<dbReference type="Gene3D" id="1.10.101.10">
    <property type="entry name" value="PGBD-like superfamily/PGBD"/>
    <property type="match status" value="1"/>
</dbReference>
<organism evidence="2">
    <name type="scientific">uncultured Gemmatimonadota bacterium</name>
    <dbReference type="NCBI Taxonomy" id="203437"/>
    <lineage>
        <taxon>Bacteria</taxon>
        <taxon>Pseudomonadati</taxon>
        <taxon>Gemmatimonadota</taxon>
        <taxon>environmental samples</taxon>
    </lineage>
</organism>
<accession>A0A6J4LM03</accession>
<dbReference type="AlphaFoldDB" id="A0A6J4LM03"/>
<dbReference type="InterPro" id="IPR036779">
    <property type="entry name" value="LysM_dom_sf"/>
</dbReference>
<dbReference type="InterPro" id="IPR036366">
    <property type="entry name" value="PGBDSf"/>
</dbReference>
<gene>
    <name evidence="2" type="ORF">AVDCRST_MAG89-2351</name>
</gene>
<sequence length="217" mass="23110">MPQHTLAQGECAHSIAAQHGTPWNTIWEHPENSGLRVRRPDPAVLQPGDVLFVPEREAAPRPCAVQQKNRFVAKGRTTLFRLRLLGEGGTPRAGQSYMLAVDGAWRSGSTDGDGWLEAPIPADAREGELVLPAHEGQPVAEAEERFALAFGHLDPADEVSGAQGRLINLGFAACEVDGVAGPDTEEALRLFQASAGLEETGLLDAATADALRTRHGS</sequence>
<dbReference type="InterPro" id="IPR036365">
    <property type="entry name" value="PGBD-like_sf"/>
</dbReference>
<protein>
    <recommendedName>
        <fullName evidence="1">Peptidoglycan binding-like domain-containing protein</fullName>
    </recommendedName>
</protein>